<accession>A0A1G2P0V9</accession>
<evidence type="ECO:0000313" key="2">
    <source>
        <dbReference type="Proteomes" id="UP000177269"/>
    </source>
</evidence>
<gene>
    <name evidence="1" type="ORF">A3G52_04110</name>
</gene>
<protein>
    <submittedName>
        <fullName evidence="1">Uncharacterized protein</fullName>
    </submittedName>
</protein>
<name>A0A1G2P0V9_9BACT</name>
<sequence length="158" mass="17553">MIKVPHDAILIYNSDASVGAPTEASGMIQMNTNIEKYPIPSTNFQTNPNFQFPMKKGHPIASETSPFAKKLLRDTVGTSPLKRGGGGEEISNFYFLISNGREEEGGDPRLGMFYAHKFVHKLSPEYRLTSTALRVCYMYQCFYTALPFDCGLPSSESP</sequence>
<dbReference type="AlphaFoldDB" id="A0A1G2P0V9"/>
<dbReference type="Proteomes" id="UP000177269">
    <property type="component" value="Unassembled WGS sequence"/>
</dbReference>
<comment type="caution">
    <text evidence="1">The sequence shown here is derived from an EMBL/GenBank/DDBJ whole genome shotgun (WGS) entry which is preliminary data.</text>
</comment>
<proteinExistence type="predicted"/>
<dbReference type="EMBL" id="MHSK01000023">
    <property type="protein sequence ID" value="OHA41913.1"/>
    <property type="molecule type" value="Genomic_DNA"/>
</dbReference>
<evidence type="ECO:0000313" key="1">
    <source>
        <dbReference type="EMBL" id="OHA41913.1"/>
    </source>
</evidence>
<reference evidence="1 2" key="1">
    <citation type="journal article" date="2016" name="Nat. Commun.">
        <title>Thousands of microbial genomes shed light on interconnected biogeochemical processes in an aquifer system.</title>
        <authorList>
            <person name="Anantharaman K."/>
            <person name="Brown C.T."/>
            <person name="Hug L.A."/>
            <person name="Sharon I."/>
            <person name="Castelle C.J."/>
            <person name="Probst A.J."/>
            <person name="Thomas B.C."/>
            <person name="Singh A."/>
            <person name="Wilkins M.J."/>
            <person name="Karaoz U."/>
            <person name="Brodie E.L."/>
            <person name="Williams K.H."/>
            <person name="Hubbard S.S."/>
            <person name="Banfield J.F."/>
        </authorList>
    </citation>
    <scope>NUCLEOTIDE SEQUENCE [LARGE SCALE GENOMIC DNA]</scope>
</reference>
<organism evidence="1 2">
    <name type="scientific">Candidatus Taylorbacteria bacterium RIFCSPLOWO2_12_FULL_43_20</name>
    <dbReference type="NCBI Taxonomy" id="1802332"/>
    <lineage>
        <taxon>Bacteria</taxon>
        <taxon>Candidatus Tayloriibacteriota</taxon>
    </lineage>
</organism>